<proteinExistence type="predicted"/>
<dbReference type="Proteomes" id="UP001392437">
    <property type="component" value="Unassembled WGS sequence"/>
</dbReference>
<sequence>MITRATIFLMATLPIAVHALSLNITAITANGAGSSIFECWSLDAPLVTSTQPGLVGAASSFLGDVANMTYSVTPVSFHNENHNAPYNQQAPLVHSIGNSALIYLSRWVIPIAGIGIVTLPDDPATDLYITKDIPSGIFFAADTADISHVGHGNLFPGYTSVIIMQIPTLGNKVPKHTVLHAGYCTSNDTIAQLRIHDIRSSMLTFVASGGLFISIDVSALALIADLRDWTSSESLLPIVAGNRPSIGIAVQVISHLLGFLHLFSLYMPLVSLMSIDLEAVSLARNNGTGPWLTNRKANTSKTEAIVLGSFHYCFNGLRLALLRSAALASSAGMGLSTSPNKTSLPIKLDGTSYSFRGRSYVLDARAKEPNRWQQFAFTPVDIVTWGTS</sequence>
<evidence type="ECO:0000313" key="2">
    <source>
        <dbReference type="Proteomes" id="UP001392437"/>
    </source>
</evidence>
<dbReference type="EMBL" id="JAQQWP010000003">
    <property type="protein sequence ID" value="KAK8123419.1"/>
    <property type="molecule type" value="Genomic_DNA"/>
</dbReference>
<comment type="caution">
    <text evidence="1">The sequence shown here is derived from an EMBL/GenBank/DDBJ whole genome shotgun (WGS) entry which is preliminary data.</text>
</comment>
<dbReference type="AlphaFoldDB" id="A0AAW0R3B4"/>
<name>A0AAW0R3B4_9PEZI</name>
<reference evidence="1 2" key="1">
    <citation type="submission" date="2023-01" db="EMBL/GenBank/DDBJ databases">
        <title>Analysis of 21 Apiospora genomes using comparative genomics revels a genus with tremendous synthesis potential of carbohydrate active enzymes and secondary metabolites.</title>
        <authorList>
            <person name="Sorensen T."/>
        </authorList>
    </citation>
    <scope>NUCLEOTIDE SEQUENCE [LARGE SCALE GENOMIC DNA]</scope>
    <source>
        <strain evidence="1 2">CBS 117206</strain>
    </source>
</reference>
<gene>
    <name evidence="1" type="ORF">PG999_003337</name>
</gene>
<keyword evidence="2" id="KW-1185">Reference proteome</keyword>
<protein>
    <submittedName>
        <fullName evidence="1">Uncharacterized protein</fullName>
    </submittedName>
</protein>
<accession>A0AAW0R3B4</accession>
<evidence type="ECO:0000313" key="1">
    <source>
        <dbReference type="EMBL" id="KAK8123419.1"/>
    </source>
</evidence>
<organism evidence="1 2">
    <name type="scientific">Apiospora kogelbergensis</name>
    <dbReference type="NCBI Taxonomy" id="1337665"/>
    <lineage>
        <taxon>Eukaryota</taxon>
        <taxon>Fungi</taxon>
        <taxon>Dikarya</taxon>
        <taxon>Ascomycota</taxon>
        <taxon>Pezizomycotina</taxon>
        <taxon>Sordariomycetes</taxon>
        <taxon>Xylariomycetidae</taxon>
        <taxon>Amphisphaeriales</taxon>
        <taxon>Apiosporaceae</taxon>
        <taxon>Apiospora</taxon>
    </lineage>
</organism>